<proteinExistence type="predicted"/>
<dbReference type="Pfam" id="PF20135">
    <property type="entry name" value="DUF6525"/>
    <property type="match status" value="1"/>
</dbReference>
<evidence type="ECO:0000313" key="2">
    <source>
        <dbReference type="EMBL" id="UOA13516.1"/>
    </source>
</evidence>
<evidence type="ECO:0000256" key="1">
    <source>
        <dbReference type="SAM" id="MobiDB-lite"/>
    </source>
</evidence>
<accession>A0ABY3ZG28</accession>
<dbReference type="EMBL" id="CP085144">
    <property type="protein sequence ID" value="UOA13516.1"/>
    <property type="molecule type" value="Genomic_DNA"/>
</dbReference>
<dbReference type="InterPro" id="IPR045386">
    <property type="entry name" value="DUF6525"/>
</dbReference>
<sequence>MSGRKRNLRSGLKHRRRQGDPMAAYDRLPPPLRAWLAQAALPWSPQSAHRIWCRALQRCEGDVAQAVHHLSRAEGRMLAQDRPER</sequence>
<evidence type="ECO:0000313" key="3">
    <source>
        <dbReference type="Proteomes" id="UP000831019"/>
    </source>
</evidence>
<gene>
    <name evidence="2" type="ORF">DSM109990_00300</name>
</gene>
<organism evidence="2 3">
    <name type="scientific">Sulfitobacter dubius</name>
    <dbReference type="NCBI Taxonomy" id="218673"/>
    <lineage>
        <taxon>Bacteria</taxon>
        <taxon>Pseudomonadati</taxon>
        <taxon>Pseudomonadota</taxon>
        <taxon>Alphaproteobacteria</taxon>
        <taxon>Rhodobacterales</taxon>
        <taxon>Roseobacteraceae</taxon>
        <taxon>Sulfitobacter</taxon>
    </lineage>
</organism>
<dbReference type="Proteomes" id="UP000831019">
    <property type="component" value="Chromosome"/>
</dbReference>
<protein>
    <submittedName>
        <fullName evidence="2">Uncharacterized protein</fullName>
    </submittedName>
</protein>
<keyword evidence="3" id="KW-1185">Reference proteome</keyword>
<feature type="region of interest" description="Disordered" evidence="1">
    <location>
        <begin position="1"/>
        <end position="25"/>
    </location>
</feature>
<dbReference type="RefSeq" id="WP_093927792.1">
    <property type="nucleotide sequence ID" value="NZ_CAXAXN010000014.1"/>
</dbReference>
<name>A0ABY3ZG28_9RHOB</name>
<feature type="compositionally biased region" description="Basic residues" evidence="1">
    <location>
        <begin position="1"/>
        <end position="17"/>
    </location>
</feature>
<reference evidence="3" key="1">
    <citation type="journal article" date="2022" name="Microorganisms">
        <title>Beyond the ABCs#Discovery of Three New Plasmid Types in Rhodobacterales (RepQ, RepY, RepW).</title>
        <authorList>
            <person name="Freese H.M."/>
            <person name="Ringel V."/>
            <person name="Overmann J."/>
            <person name="Petersen J."/>
        </authorList>
    </citation>
    <scope>NUCLEOTIDE SEQUENCE [LARGE SCALE GENOMIC DNA]</scope>
    <source>
        <strain evidence="3">DSM 109990</strain>
    </source>
</reference>